<dbReference type="Pfam" id="PF00040">
    <property type="entry name" value="fn2"/>
    <property type="match status" value="1"/>
</dbReference>
<comment type="caution">
    <text evidence="3">Lacks conserved residue(s) required for the propagation of feature annotation.</text>
</comment>
<name>A0AAV2RHQ2_MEGNR</name>
<evidence type="ECO:0000256" key="4">
    <source>
        <dbReference type="SAM" id="MobiDB-lite"/>
    </source>
</evidence>
<dbReference type="Gene3D" id="2.10.10.10">
    <property type="entry name" value="Fibronectin, type II, collagen-binding"/>
    <property type="match status" value="1"/>
</dbReference>
<evidence type="ECO:0000259" key="5">
    <source>
        <dbReference type="PROSITE" id="PS51092"/>
    </source>
</evidence>
<feature type="non-terminal residue" evidence="6">
    <location>
        <position position="1"/>
    </location>
</feature>
<evidence type="ECO:0000313" key="6">
    <source>
        <dbReference type="EMBL" id="CAL4124586.1"/>
    </source>
</evidence>
<evidence type="ECO:0000256" key="2">
    <source>
        <dbReference type="ARBA" id="ARBA00023157"/>
    </source>
</evidence>
<keyword evidence="7" id="KW-1185">Reference proteome</keyword>
<dbReference type="AlphaFoldDB" id="A0AAV2RHQ2"/>
<keyword evidence="2" id="KW-1015">Disulfide bond</keyword>
<accession>A0AAV2RHQ2</accession>
<dbReference type="SUPFAM" id="SSF57440">
    <property type="entry name" value="Kringle-like"/>
    <property type="match status" value="1"/>
</dbReference>
<sequence length="246" mass="27906">SYGNPYGNTDTTPHPVTRSSKSCERNYKSCGNNGACKEHRCDSNEWQIVGLCPGTDCVCCSYGNPYGNTDTTPHPVTRSSKSCERNYKSCGNNGACKEHRCDSNEWQIVGLCPGTDCVCYCDCFFSNVDCVLPFIYKQTTYKNCTITDSNLLWCSTKTKQGNQHVGENLAYCNQNICKNRCKINVEELIIPRNFDCKAVMKFKVRNENFYYFNEESTFSEAKEACQKCGWVLAHPNFFIAYMTSFH</sequence>
<keyword evidence="1" id="KW-0677">Repeat</keyword>
<dbReference type="InterPro" id="IPR013806">
    <property type="entry name" value="Kringle-like"/>
</dbReference>
<evidence type="ECO:0000256" key="3">
    <source>
        <dbReference type="PROSITE-ProRule" id="PRU00479"/>
    </source>
</evidence>
<dbReference type="PROSITE" id="PS51092">
    <property type="entry name" value="FN2_2"/>
    <property type="match status" value="1"/>
</dbReference>
<comment type="caution">
    <text evidence="6">The sequence shown here is derived from an EMBL/GenBank/DDBJ whole genome shotgun (WGS) entry which is preliminary data.</text>
</comment>
<organism evidence="6 7">
    <name type="scientific">Meganyctiphanes norvegica</name>
    <name type="common">Northern krill</name>
    <name type="synonym">Thysanopoda norvegica</name>
    <dbReference type="NCBI Taxonomy" id="48144"/>
    <lineage>
        <taxon>Eukaryota</taxon>
        <taxon>Metazoa</taxon>
        <taxon>Ecdysozoa</taxon>
        <taxon>Arthropoda</taxon>
        <taxon>Crustacea</taxon>
        <taxon>Multicrustacea</taxon>
        <taxon>Malacostraca</taxon>
        <taxon>Eumalacostraca</taxon>
        <taxon>Eucarida</taxon>
        <taxon>Euphausiacea</taxon>
        <taxon>Euphausiidae</taxon>
        <taxon>Meganyctiphanes</taxon>
    </lineage>
</organism>
<feature type="domain" description="Fibronectin type-II" evidence="5">
    <location>
        <begin position="125"/>
        <end position="174"/>
    </location>
</feature>
<gene>
    <name evidence="6" type="ORF">MNOR_LOCUS24623</name>
</gene>
<dbReference type="EMBL" id="CAXKWB010022755">
    <property type="protein sequence ID" value="CAL4124586.1"/>
    <property type="molecule type" value="Genomic_DNA"/>
</dbReference>
<dbReference type="InterPro" id="IPR036943">
    <property type="entry name" value="FN_type2_sf"/>
</dbReference>
<dbReference type="InterPro" id="IPR000562">
    <property type="entry name" value="FN_type2_dom"/>
</dbReference>
<reference evidence="6 7" key="1">
    <citation type="submission" date="2024-05" db="EMBL/GenBank/DDBJ databases">
        <authorList>
            <person name="Wallberg A."/>
        </authorList>
    </citation>
    <scope>NUCLEOTIDE SEQUENCE [LARGE SCALE GENOMIC DNA]</scope>
</reference>
<feature type="non-terminal residue" evidence="6">
    <location>
        <position position="246"/>
    </location>
</feature>
<protein>
    <recommendedName>
        <fullName evidence="5">Fibronectin type-II domain-containing protein</fullName>
    </recommendedName>
</protein>
<dbReference type="Proteomes" id="UP001497623">
    <property type="component" value="Unassembled WGS sequence"/>
</dbReference>
<feature type="region of interest" description="Disordered" evidence="4">
    <location>
        <begin position="1"/>
        <end position="20"/>
    </location>
</feature>
<evidence type="ECO:0000313" key="7">
    <source>
        <dbReference type="Proteomes" id="UP001497623"/>
    </source>
</evidence>
<dbReference type="SMART" id="SM00059">
    <property type="entry name" value="FN2"/>
    <property type="match status" value="1"/>
</dbReference>
<evidence type="ECO:0000256" key="1">
    <source>
        <dbReference type="ARBA" id="ARBA00022737"/>
    </source>
</evidence>
<proteinExistence type="predicted"/>